<evidence type="ECO:0000256" key="5">
    <source>
        <dbReference type="ARBA" id="ARBA00012483"/>
    </source>
</evidence>
<dbReference type="Pfam" id="PF13639">
    <property type="entry name" value="zf-RING_2"/>
    <property type="match status" value="1"/>
</dbReference>
<evidence type="ECO:0000256" key="12">
    <source>
        <dbReference type="ARBA" id="ARBA00022786"/>
    </source>
</evidence>
<comment type="function">
    <text evidence="16">E3 ubiquitin-protein ligase. Component of the ribosome quality control complex (RQC), a ribosome-associated complex that mediates ubiquitination and extraction of incompletely synthesized nascent chains for proteasomal degradation.</text>
</comment>
<keyword evidence="10" id="KW-0677">Repeat</keyword>
<evidence type="ECO:0000256" key="16">
    <source>
        <dbReference type="RuleBase" id="RU367090"/>
    </source>
</evidence>
<dbReference type="SUPFAM" id="SSF57850">
    <property type="entry name" value="RING/U-box"/>
    <property type="match status" value="1"/>
</dbReference>
<evidence type="ECO:0000256" key="9">
    <source>
        <dbReference type="ARBA" id="ARBA00022723"/>
    </source>
</evidence>
<reference evidence="18" key="1">
    <citation type="submission" date="2020-03" db="EMBL/GenBank/DDBJ databases">
        <title>Transcriptomic Profiling of the Digestive Tract of the Rat Flea, Xenopsylla cheopis, Following Blood Feeding and Infection with Yersinia pestis.</title>
        <authorList>
            <person name="Bland D.M."/>
            <person name="Martens C.A."/>
            <person name="Virtaneva K."/>
            <person name="Kanakabandi K."/>
            <person name="Long D."/>
            <person name="Rosenke R."/>
            <person name="Saturday G.A."/>
            <person name="Hoyt F.H."/>
            <person name="Bruno D.P."/>
            <person name="Ribeiro J.M.C."/>
            <person name="Hinnebusch J."/>
        </authorList>
    </citation>
    <scope>NUCLEOTIDE SEQUENCE</scope>
</reference>
<evidence type="ECO:0000256" key="3">
    <source>
        <dbReference type="ARBA" id="ARBA00004906"/>
    </source>
</evidence>
<dbReference type="InterPro" id="IPR001841">
    <property type="entry name" value="Znf_RING"/>
</dbReference>
<dbReference type="PANTHER" id="PTHR12389:SF0">
    <property type="entry name" value="E3 UBIQUITIN-PROTEIN LIGASE LISTERIN"/>
    <property type="match status" value="1"/>
</dbReference>
<evidence type="ECO:0000256" key="1">
    <source>
        <dbReference type="ARBA" id="ARBA00000900"/>
    </source>
</evidence>
<dbReference type="SMART" id="SM00744">
    <property type="entry name" value="RINGv"/>
    <property type="match status" value="1"/>
</dbReference>
<dbReference type="GO" id="GO:1990112">
    <property type="term" value="C:RQC complex"/>
    <property type="evidence" value="ECO:0007669"/>
    <property type="project" value="UniProtKB-UniRule"/>
</dbReference>
<comment type="similarity">
    <text evidence="4 16">Belongs to the LTN1 family.</text>
</comment>
<dbReference type="InterPro" id="IPR011016">
    <property type="entry name" value="Znf_RING-CH"/>
</dbReference>
<evidence type="ECO:0000259" key="17">
    <source>
        <dbReference type="PROSITE" id="PS50089"/>
    </source>
</evidence>
<organism evidence="18">
    <name type="scientific">Xenopsylla cheopis</name>
    <name type="common">Oriental rat flea</name>
    <name type="synonym">Pulex cheopis</name>
    <dbReference type="NCBI Taxonomy" id="163159"/>
    <lineage>
        <taxon>Eukaryota</taxon>
        <taxon>Metazoa</taxon>
        <taxon>Ecdysozoa</taxon>
        <taxon>Arthropoda</taxon>
        <taxon>Hexapoda</taxon>
        <taxon>Insecta</taxon>
        <taxon>Pterygota</taxon>
        <taxon>Neoptera</taxon>
        <taxon>Endopterygota</taxon>
        <taxon>Siphonaptera</taxon>
        <taxon>Pulicidae</taxon>
        <taxon>Xenopsyllinae</taxon>
        <taxon>Xenopsylla</taxon>
    </lineage>
</organism>
<dbReference type="GO" id="GO:0043023">
    <property type="term" value="F:ribosomal large subunit binding"/>
    <property type="evidence" value="ECO:0007669"/>
    <property type="project" value="TreeGrafter"/>
</dbReference>
<dbReference type="GO" id="GO:0061630">
    <property type="term" value="F:ubiquitin protein ligase activity"/>
    <property type="evidence" value="ECO:0007669"/>
    <property type="project" value="UniProtKB-UniRule"/>
</dbReference>
<evidence type="ECO:0000313" key="18">
    <source>
        <dbReference type="EMBL" id="NOV50611.1"/>
    </source>
</evidence>
<evidence type="ECO:0000256" key="8">
    <source>
        <dbReference type="ARBA" id="ARBA00022679"/>
    </source>
</evidence>
<dbReference type="EC" id="2.3.2.27" evidence="5 16"/>
<evidence type="ECO:0000256" key="14">
    <source>
        <dbReference type="ARBA" id="ARBA00032366"/>
    </source>
</evidence>
<protein>
    <recommendedName>
        <fullName evidence="6 16">E3 ubiquitin-protein ligase listerin</fullName>
        <ecNumber evidence="5 16">2.3.2.27</ecNumber>
    </recommendedName>
    <alternativeName>
        <fullName evidence="14 16">RING-type E3 ubiquitin transferase listerin</fullName>
    </alternativeName>
</protein>
<evidence type="ECO:0000256" key="4">
    <source>
        <dbReference type="ARBA" id="ARBA00007997"/>
    </source>
</evidence>
<keyword evidence="11 15" id="KW-0863">Zinc-finger</keyword>
<proteinExistence type="inferred from homology"/>
<evidence type="ECO:0000256" key="2">
    <source>
        <dbReference type="ARBA" id="ARBA00004514"/>
    </source>
</evidence>
<dbReference type="GO" id="GO:0016567">
    <property type="term" value="P:protein ubiquitination"/>
    <property type="evidence" value="ECO:0007669"/>
    <property type="project" value="UniProtKB-UniPathway"/>
</dbReference>
<dbReference type="AlphaFoldDB" id="A0A6M2DZX6"/>
<keyword evidence="13 16" id="KW-0862">Zinc</keyword>
<comment type="catalytic activity">
    <reaction evidence="1 16">
        <text>S-ubiquitinyl-[E2 ubiquitin-conjugating enzyme]-L-cysteine + [acceptor protein]-L-lysine = [E2 ubiquitin-conjugating enzyme]-L-cysteine + N(6)-ubiquitinyl-[acceptor protein]-L-lysine.</text>
        <dbReference type="EC" id="2.3.2.27"/>
    </reaction>
</comment>
<comment type="subunit">
    <text evidence="16">Component of the ribosome quality control complex (RQC).</text>
</comment>
<dbReference type="Pfam" id="PF22999">
    <property type="entry name" value="LTN1_E3_ligase_6th"/>
    <property type="match status" value="1"/>
</dbReference>
<evidence type="ECO:0000256" key="13">
    <source>
        <dbReference type="ARBA" id="ARBA00022833"/>
    </source>
</evidence>
<accession>A0A6M2DZX6</accession>
<dbReference type="PANTHER" id="PTHR12389">
    <property type="entry name" value="ZINC FINGER PROTEIN 294"/>
    <property type="match status" value="1"/>
</dbReference>
<dbReference type="Pfam" id="PF23009">
    <property type="entry name" value="UBC_like"/>
    <property type="match status" value="1"/>
</dbReference>
<dbReference type="InterPro" id="IPR013083">
    <property type="entry name" value="Znf_RING/FYVE/PHD"/>
</dbReference>
<keyword evidence="12 16" id="KW-0833">Ubl conjugation pathway</keyword>
<evidence type="ECO:0000256" key="15">
    <source>
        <dbReference type="PROSITE-ProRule" id="PRU00175"/>
    </source>
</evidence>
<evidence type="ECO:0000256" key="7">
    <source>
        <dbReference type="ARBA" id="ARBA00022490"/>
    </source>
</evidence>
<feature type="domain" description="RING-type" evidence="17">
    <location>
        <begin position="156"/>
        <end position="203"/>
    </location>
</feature>
<dbReference type="EMBL" id="GIIL01006885">
    <property type="protein sequence ID" value="NOV50611.1"/>
    <property type="molecule type" value="Transcribed_RNA"/>
</dbReference>
<dbReference type="UniPathway" id="UPA00143"/>
<dbReference type="FunFam" id="3.30.40.10:FF:000038">
    <property type="entry name" value="E3 ubiquitin-protein ligase listerin"/>
    <property type="match status" value="1"/>
</dbReference>
<evidence type="ECO:0000256" key="6">
    <source>
        <dbReference type="ARBA" id="ARBA00017157"/>
    </source>
</evidence>
<comment type="subcellular location">
    <subcellularLocation>
        <location evidence="2">Cytoplasm</location>
        <location evidence="2">Cytosol</location>
    </subcellularLocation>
</comment>
<dbReference type="InterPro" id="IPR054477">
    <property type="entry name" value="LTN1_E3_ligase_6th"/>
</dbReference>
<sequence>MILEHLACYIYCNILRLLPALARQWWNSSDCKVSNIIDKLTVTYVSHLICKEEIEAVQEHQTKDEHMQVKVNAAYEVLAIYTVDEVNMEILISLPYNYPLGPVKVMSRKEICGTNQWRTWVRQLTLFLTHQNGNIWDGLTQWKSNLDKRFDGVEECYVCYSVVHASTHQLPKSTCKTCRKKFHSQCLYKWFNTSNKSTCPICRNMF</sequence>
<name>A0A6M2DZX6_XENCH</name>
<dbReference type="InterPro" id="IPR039804">
    <property type="entry name" value="RING-CH-C4HC3_LTN1"/>
</dbReference>
<keyword evidence="7" id="KW-0963">Cytoplasm</keyword>
<comment type="pathway">
    <text evidence="3 16">Protein modification; protein ubiquitination.</text>
</comment>
<dbReference type="Gene3D" id="3.30.40.10">
    <property type="entry name" value="Zinc/RING finger domain, C3HC4 (zinc finger)"/>
    <property type="match status" value="1"/>
</dbReference>
<dbReference type="GO" id="GO:0005829">
    <property type="term" value="C:cytosol"/>
    <property type="evidence" value="ECO:0007669"/>
    <property type="project" value="UniProtKB-SubCell"/>
</dbReference>
<dbReference type="InterPro" id="IPR054478">
    <property type="entry name" value="LTN1_UBC"/>
</dbReference>
<keyword evidence="8 16" id="KW-0808">Transferase</keyword>
<dbReference type="CDD" id="cd16491">
    <property type="entry name" value="RING-CH-C4HC3_LTN1"/>
    <property type="match status" value="1"/>
</dbReference>
<dbReference type="GO" id="GO:0008270">
    <property type="term" value="F:zinc ion binding"/>
    <property type="evidence" value="ECO:0007669"/>
    <property type="project" value="UniProtKB-KW"/>
</dbReference>
<dbReference type="PROSITE" id="PS50089">
    <property type="entry name" value="ZF_RING_2"/>
    <property type="match status" value="1"/>
</dbReference>
<dbReference type="InterPro" id="IPR039795">
    <property type="entry name" value="LTN1/Rkr1"/>
</dbReference>
<evidence type="ECO:0000256" key="10">
    <source>
        <dbReference type="ARBA" id="ARBA00022737"/>
    </source>
</evidence>
<dbReference type="GO" id="GO:1990116">
    <property type="term" value="P:ribosome-associated ubiquitin-dependent protein catabolic process"/>
    <property type="evidence" value="ECO:0007669"/>
    <property type="project" value="UniProtKB-UniRule"/>
</dbReference>
<keyword evidence="9 16" id="KW-0479">Metal-binding</keyword>
<dbReference type="GO" id="GO:0072344">
    <property type="term" value="P:rescue of stalled ribosome"/>
    <property type="evidence" value="ECO:0007669"/>
    <property type="project" value="UniProtKB-UniRule"/>
</dbReference>
<evidence type="ECO:0000256" key="11">
    <source>
        <dbReference type="ARBA" id="ARBA00022771"/>
    </source>
</evidence>